<dbReference type="GO" id="GO:0008654">
    <property type="term" value="P:phospholipid biosynthetic process"/>
    <property type="evidence" value="ECO:0007669"/>
    <property type="project" value="UniProtKB-UniRule"/>
</dbReference>
<keyword evidence="9 10" id="KW-1208">Phospholipid metabolism</keyword>
<dbReference type="PANTHER" id="PTHR30309:SF0">
    <property type="entry name" value="GLYCEROL-3-PHOSPHATE ACYLTRANSFERASE-RELATED"/>
    <property type="match status" value="1"/>
</dbReference>
<keyword evidence="2 10" id="KW-0444">Lipid biosynthesis</keyword>
<comment type="subunit">
    <text evidence="10">Probably interacts with PlsX.</text>
</comment>
<keyword evidence="4 10" id="KW-0812">Transmembrane</keyword>
<keyword evidence="6 10" id="KW-0443">Lipid metabolism</keyword>
<dbReference type="EMBL" id="LSNE01000006">
    <property type="protein sequence ID" value="KXI28604.1"/>
    <property type="molecule type" value="Genomic_DNA"/>
</dbReference>
<evidence type="ECO:0000313" key="11">
    <source>
        <dbReference type="EMBL" id="KXI28604.1"/>
    </source>
</evidence>
<dbReference type="AlphaFoldDB" id="A0A136A064"/>
<evidence type="ECO:0000256" key="10">
    <source>
        <dbReference type="HAMAP-Rule" id="MF_01043"/>
    </source>
</evidence>
<evidence type="ECO:0000313" key="12">
    <source>
        <dbReference type="Proteomes" id="UP000070299"/>
    </source>
</evidence>
<feature type="transmembrane region" description="Helical" evidence="10">
    <location>
        <begin position="114"/>
        <end position="133"/>
    </location>
</feature>
<dbReference type="STRING" id="1799789.AX660_16085"/>
<dbReference type="RefSeq" id="WP_068377684.1">
    <property type="nucleotide sequence ID" value="NZ_LSNE01000006.1"/>
</dbReference>
<dbReference type="GO" id="GO:0005886">
    <property type="term" value="C:plasma membrane"/>
    <property type="evidence" value="ECO:0007669"/>
    <property type="project" value="UniProtKB-SubCell"/>
</dbReference>
<evidence type="ECO:0000256" key="4">
    <source>
        <dbReference type="ARBA" id="ARBA00022692"/>
    </source>
</evidence>
<comment type="pathway">
    <text evidence="10">Lipid metabolism; phospholipid metabolism.</text>
</comment>
<dbReference type="PANTHER" id="PTHR30309">
    <property type="entry name" value="INNER MEMBRANE PROTEIN YGIH"/>
    <property type="match status" value="1"/>
</dbReference>
<comment type="caution">
    <text evidence="11">The sequence shown here is derived from an EMBL/GenBank/DDBJ whole genome shotgun (WGS) entry which is preliminary data.</text>
</comment>
<keyword evidence="7 10" id="KW-0472">Membrane</keyword>
<comment type="subcellular location">
    <subcellularLocation>
        <location evidence="10">Cell membrane</location>
        <topology evidence="10">Multi-pass membrane protein</topology>
    </subcellularLocation>
</comment>
<dbReference type="NCBIfam" id="TIGR00023">
    <property type="entry name" value="glycerol-3-phosphate 1-O-acyltransferase PlsY"/>
    <property type="match status" value="1"/>
</dbReference>
<keyword evidence="5 10" id="KW-1133">Transmembrane helix</keyword>
<dbReference type="Proteomes" id="UP000070299">
    <property type="component" value="Unassembled WGS sequence"/>
</dbReference>
<evidence type="ECO:0000256" key="8">
    <source>
        <dbReference type="ARBA" id="ARBA00023209"/>
    </source>
</evidence>
<dbReference type="UniPathway" id="UPA00085"/>
<evidence type="ECO:0000256" key="7">
    <source>
        <dbReference type="ARBA" id="ARBA00023136"/>
    </source>
</evidence>
<feature type="transmembrane region" description="Helical" evidence="10">
    <location>
        <begin position="6"/>
        <end position="29"/>
    </location>
</feature>
<evidence type="ECO:0000256" key="9">
    <source>
        <dbReference type="ARBA" id="ARBA00023264"/>
    </source>
</evidence>
<dbReference type="HAMAP" id="MF_01043">
    <property type="entry name" value="PlsY"/>
    <property type="match status" value="1"/>
</dbReference>
<evidence type="ECO:0000256" key="6">
    <source>
        <dbReference type="ARBA" id="ARBA00023098"/>
    </source>
</evidence>
<keyword evidence="1 10" id="KW-1003">Cell membrane</keyword>
<name>A0A136A064_9ALTE</name>
<feature type="transmembrane region" description="Helical" evidence="10">
    <location>
        <begin position="153"/>
        <end position="175"/>
    </location>
</feature>
<reference evidence="12" key="1">
    <citation type="submission" date="2016-02" db="EMBL/GenBank/DDBJ databases">
        <authorList>
            <person name="Schultz-Johansen M."/>
            <person name="Glaring M.A."/>
            <person name="Bech P.K."/>
            <person name="Stougaard P."/>
        </authorList>
    </citation>
    <scope>NUCLEOTIDE SEQUENCE [LARGE SCALE GENOMIC DNA]</scope>
    <source>
        <strain evidence="12">S66</strain>
    </source>
</reference>
<feature type="transmembrane region" description="Helical" evidence="10">
    <location>
        <begin position="83"/>
        <end position="102"/>
    </location>
</feature>
<dbReference type="EC" id="2.3.1.275" evidence="10"/>
<evidence type="ECO:0000256" key="3">
    <source>
        <dbReference type="ARBA" id="ARBA00022679"/>
    </source>
</evidence>
<sequence length="197" mass="20957">MTAMTILIIACAYLVGSVSSAIIVCRLFGKDDPRTQGSHNPGATNVLRIAGKLPAALVLVFDILKGTVSVWGAYFLGLNPIELGLVAVAVCLGHIFPVFFGFSGGKAVATAFGALLPIGLDLSLMLIVIWLIVLFCSGYSSLAAVITVSLAPFITWFVKAAYALPVAMLAVLIIVRHKDNLIRLVKGQEPKIRQKYS</sequence>
<dbReference type="SMART" id="SM01207">
    <property type="entry name" value="G3P_acyltransf"/>
    <property type="match status" value="1"/>
</dbReference>
<accession>A0A136A064</accession>
<keyword evidence="11" id="KW-0012">Acyltransferase</keyword>
<comment type="catalytic activity">
    <reaction evidence="10">
        <text>an acyl phosphate + sn-glycerol 3-phosphate = a 1-acyl-sn-glycero-3-phosphate + phosphate</text>
        <dbReference type="Rhea" id="RHEA:34075"/>
        <dbReference type="ChEBI" id="CHEBI:43474"/>
        <dbReference type="ChEBI" id="CHEBI:57597"/>
        <dbReference type="ChEBI" id="CHEBI:57970"/>
        <dbReference type="ChEBI" id="CHEBI:59918"/>
        <dbReference type="EC" id="2.3.1.275"/>
    </reaction>
</comment>
<comment type="function">
    <text evidence="10">Catalyzes the transfer of an acyl group from acyl-phosphate (acyl-PO(4)) to glycerol-3-phosphate (G3P) to form lysophosphatidic acid (LPA). This enzyme utilizes acyl-phosphate as fatty acyl donor, but not acyl-CoA or acyl-ACP.</text>
</comment>
<comment type="similarity">
    <text evidence="10">Belongs to the PlsY family.</text>
</comment>
<dbReference type="OrthoDB" id="9777124at2"/>
<keyword evidence="8 10" id="KW-0594">Phospholipid biosynthesis</keyword>
<keyword evidence="3 10" id="KW-0808">Transferase</keyword>
<proteinExistence type="inferred from homology"/>
<keyword evidence="12" id="KW-1185">Reference proteome</keyword>
<dbReference type="InterPro" id="IPR003811">
    <property type="entry name" value="G3P_acylTferase_PlsY"/>
</dbReference>
<dbReference type="Pfam" id="PF02660">
    <property type="entry name" value="G3P_acyltransf"/>
    <property type="match status" value="1"/>
</dbReference>
<protein>
    <recommendedName>
        <fullName evidence="10">Glycerol-3-phosphate acyltransferase</fullName>
    </recommendedName>
    <alternativeName>
        <fullName evidence="10">Acyl-PO4 G3P acyltransferase</fullName>
    </alternativeName>
    <alternativeName>
        <fullName evidence="10">Acyl-phosphate--glycerol-3-phosphate acyltransferase</fullName>
    </alternativeName>
    <alternativeName>
        <fullName evidence="10">G3P acyltransferase</fullName>
        <shortName evidence="10">GPAT</shortName>
        <ecNumber evidence="10">2.3.1.275</ecNumber>
    </alternativeName>
    <alternativeName>
        <fullName evidence="10">Lysophosphatidic acid synthase</fullName>
        <shortName evidence="10">LPA synthase</shortName>
    </alternativeName>
</protein>
<gene>
    <name evidence="10" type="primary">plsY</name>
    <name evidence="11" type="ORF">AX660_16085</name>
</gene>
<feature type="transmembrane region" description="Helical" evidence="10">
    <location>
        <begin position="55"/>
        <end position="77"/>
    </location>
</feature>
<organism evidence="11 12">
    <name type="scientific">Paraglaciecola hydrolytica</name>
    <dbReference type="NCBI Taxonomy" id="1799789"/>
    <lineage>
        <taxon>Bacteria</taxon>
        <taxon>Pseudomonadati</taxon>
        <taxon>Pseudomonadota</taxon>
        <taxon>Gammaproteobacteria</taxon>
        <taxon>Alteromonadales</taxon>
        <taxon>Alteromonadaceae</taxon>
        <taxon>Paraglaciecola</taxon>
    </lineage>
</organism>
<evidence type="ECO:0000256" key="1">
    <source>
        <dbReference type="ARBA" id="ARBA00022475"/>
    </source>
</evidence>
<evidence type="ECO:0000256" key="5">
    <source>
        <dbReference type="ARBA" id="ARBA00022989"/>
    </source>
</evidence>
<dbReference type="GO" id="GO:0043772">
    <property type="term" value="F:acyl-phosphate glycerol-3-phosphate acyltransferase activity"/>
    <property type="evidence" value="ECO:0007669"/>
    <property type="project" value="UniProtKB-UniRule"/>
</dbReference>
<evidence type="ECO:0000256" key="2">
    <source>
        <dbReference type="ARBA" id="ARBA00022516"/>
    </source>
</evidence>